<protein>
    <submittedName>
        <fullName evidence="1">Uncharacterized protein</fullName>
    </submittedName>
</protein>
<sequence>MDDANVPSRDWVCNYYSIGLPLGEGQGDVAALLRHVADSIDALRADGSVEILGLNYSAGEVNEFGEWPRMVVFYAVEG</sequence>
<dbReference type="RefSeq" id="WP_141723852.1">
    <property type="nucleotide sequence ID" value="NZ_FMCT01000008.1"/>
</dbReference>
<dbReference type="EMBL" id="FMCT01000008">
    <property type="protein sequence ID" value="SCF31491.1"/>
    <property type="molecule type" value="Genomic_DNA"/>
</dbReference>
<gene>
    <name evidence="1" type="ORF">GA0070563_108103</name>
</gene>
<organism evidence="1 2">
    <name type="scientific">Micromonospora carbonacea</name>
    <dbReference type="NCBI Taxonomy" id="47853"/>
    <lineage>
        <taxon>Bacteria</taxon>
        <taxon>Bacillati</taxon>
        <taxon>Actinomycetota</taxon>
        <taxon>Actinomycetes</taxon>
        <taxon>Micromonosporales</taxon>
        <taxon>Micromonosporaceae</taxon>
        <taxon>Micromonospora</taxon>
    </lineage>
</organism>
<keyword evidence="2" id="KW-1185">Reference proteome</keyword>
<evidence type="ECO:0000313" key="2">
    <source>
        <dbReference type="Proteomes" id="UP000183585"/>
    </source>
</evidence>
<dbReference type="STRING" id="47853.TK50_11865"/>
<dbReference type="Proteomes" id="UP000183585">
    <property type="component" value="Unassembled WGS sequence"/>
</dbReference>
<dbReference type="AlphaFoldDB" id="A0A1C4ZFG8"/>
<evidence type="ECO:0000313" key="1">
    <source>
        <dbReference type="EMBL" id="SCF31491.1"/>
    </source>
</evidence>
<proteinExistence type="predicted"/>
<accession>A0A1C4ZFG8</accession>
<reference evidence="2" key="1">
    <citation type="submission" date="2016-06" db="EMBL/GenBank/DDBJ databases">
        <authorList>
            <person name="Varghese N."/>
            <person name="Submissions Spin"/>
        </authorList>
    </citation>
    <scope>NUCLEOTIDE SEQUENCE [LARGE SCALE GENOMIC DNA]</scope>
    <source>
        <strain evidence="2">DSM 43168</strain>
    </source>
</reference>
<name>A0A1C4ZFG8_9ACTN</name>